<comment type="caution">
    <text evidence="1">The sequence shown here is derived from an EMBL/GenBank/DDBJ whole genome shotgun (WGS) entry which is preliminary data.</text>
</comment>
<dbReference type="SUPFAM" id="SSF141130">
    <property type="entry name" value="Acetamidase/Formamidase-like"/>
    <property type="match status" value="1"/>
</dbReference>
<sequence length="312" mass="32120">MSVHTLEPSPDTVHGCFDNTLPPVLTVDSGDTIRCATMDGSWGEAGARLFGLPPGAAKRGADDGHPLLGPVFVRDARPGDVLEVTVVSVRPGSWGWTAAGPREGRLRRGVSGDEEILVGWHLDVARGQAHDANGLGVTVPLAPFLGVIGTAPAAPGRHATRYPRRVGGNLDCRELVAGSTLLLPVEVAGALLSVGDGHAAQGDGELSSTALECPMAEVELTVRVREGLELAGPQARTPAGRVVLGLGADLDEATEMAVEGALAYLRAELGLDRSAAVAVASLVVNLRITQIANGTVGVHALITHEALTTLRG</sequence>
<dbReference type="Gene3D" id="3.10.28.20">
    <property type="entry name" value="Acetamidase/Formamidase-like domains"/>
    <property type="match status" value="1"/>
</dbReference>
<name>A0ABW5GGZ9_9PSEU</name>
<protein>
    <submittedName>
        <fullName evidence="1">Acetamidase/formamidase family protein</fullName>
    </submittedName>
</protein>
<evidence type="ECO:0000313" key="1">
    <source>
        <dbReference type="EMBL" id="MFD2459905.1"/>
    </source>
</evidence>
<dbReference type="EMBL" id="JBHUKU010000007">
    <property type="protein sequence ID" value="MFD2459905.1"/>
    <property type="molecule type" value="Genomic_DNA"/>
</dbReference>
<dbReference type="Gene3D" id="2.60.120.580">
    <property type="entry name" value="Acetamidase/Formamidase-like domains"/>
    <property type="match status" value="2"/>
</dbReference>
<evidence type="ECO:0000313" key="2">
    <source>
        <dbReference type="Proteomes" id="UP001597419"/>
    </source>
</evidence>
<keyword evidence="2" id="KW-1185">Reference proteome</keyword>
<gene>
    <name evidence="1" type="ORF">ACFSYJ_14915</name>
</gene>
<accession>A0ABW5GGZ9</accession>
<dbReference type="Pfam" id="PF03069">
    <property type="entry name" value="FmdA_AmdA"/>
    <property type="match status" value="2"/>
</dbReference>
<organism evidence="1 2">
    <name type="scientific">Amycolatopsis samaneae</name>
    <dbReference type="NCBI Taxonomy" id="664691"/>
    <lineage>
        <taxon>Bacteria</taxon>
        <taxon>Bacillati</taxon>
        <taxon>Actinomycetota</taxon>
        <taxon>Actinomycetes</taxon>
        <taxon>Pseudonocardiales</taxon>
        <taxon>Pseudonocardiaceae</taxon>
        <taxon>Amycolatopsis</taxon>
    </lineage>
</organism>
<dbReference type="PANTHER" id="PTHR31891">
    <property type="entry name" value="FORMAMIDASE C869.04-RELATED"/>
    <property type="match status" value="1"/>
</dbReference>
<proteinExistence type="predicted"/>
<reference evidence="2" key="1">
    <citation type="journal article" date="2019" name="Int. J. Syst. Evol. Microbiol.">
        <title>The Global Catalogue of Microorganisms (GCM) 10K type strain sequencing project: providing services to taxonomists for standard genome sequencing and annotation.</title>
        <authorList>
            <consortium name="The Broad Institute Genomics Platform"/>
            <consortium name="The Broad Institute Genome Sequencing Center for Infectious Disease"/>
            <person name="Wu L."/>
            <person name="Ma J."/>
        </authorList>
    </citation>
    <scope>NUCLEOTIDE SEQUENCE [LARGE SCALE GENOMIC DNA]</scope>
    <source>
        <strain evidence="2">CGMCC 4.7643</strain>
    </source>
</reference>
<dbReference type="Proteomes" id="UP001597419">
    <property type="component" value="Unassembled WGS sequence"/>
</dbReference>
<dbReference type="InterPro" id="IPR004304">
    <property type="entry name" value="FmdA_AmdA"/>
</dbReference>
<dbReference type="RefSeq" id="WP_345402818.1">
    <property type="nucleotide sequence ID" value="NZ_BAABHG010000014.1"/>
</dbReference>
<dbReference type="PANTHER" id="PTHR31891:SF1">
    <property type="entry name" value="FORMAMIDASE C869.04-RELATED"/>
    <property type="match status" value="1"/>
</dbReference>